<comment type="caution">
    <text evidence="1">The sequence shown here is derived from an EMBL/GenBank/DDBJ whole genome shotgun (WGS) entry which is preliminary data.</text>
</comment>
<sequence>MGIMGQVPVFKYFEPTDIRLDGGETQLLEAGFYSVLSMFDDYSTVGAFNSGKLHIEIFKAAAWHDWITSSAGDLLSDFWADGDTLRVANADVPGTFFRLIGMRRY</sequence>
<reference evidence="1" key="1">
    <citation type="journal article" date="2014" name="Front. Microbiol.">
        <title>High frequency of phylogenetically diverse reductive dehalogenase-homologous genes in deep subseafloor sedimentary metagenomes.</title>
        <authorList>
            <person name="Kawai M."/>
            <person name="Futagami T."/>
            <person name="Toyoda A."/>
            <person name="Takaki Y."/>
            <person name="Nishi S."/>
            <person name="Hori S."/>
            <person name="Arai W."/>
            <person name="Tsubouchi T."/>
            <person name="Morono Y."/>
            <person name="Uchiyama I."/>
            <person name="Ito T."/>
            <person name="Fujiyama A."/>
            <person name="Inagaki F."/>
            <person name="Takami H."/>
        </authorList>
    </citation>
    <scope>NUCLEOTIDE SEQUENCE</scope>
    <source>
        <strain evidence="1">Expedition CK06-06</strain>
    </source>
</reference>
<protein>
    <submittedName>
        <fullName evidence="1">Uncharacterized protein</fullName>
    </submittedName>
</protein>
<proteinExistence type="predicted"/>
<organism evidence="1">
    <name type="scientific">marine sediment metagenome</name>
    <dbReference type="NCBI Taxonomy" id="412755"/>
    <lineage>
        <taxon>unclassified sequences</taxon>
        <taxon>metagenomes</taxon>
        <taxon>ecological metagenomes</taxon>
    </lineage>
</organism>
<dbReference type="EMBL" id="BARV01001655">
    <property type="protein sequence ID" value="GAH98728.1"/>
    <property type="molecule type" value="Genomic_DNA"/>
</dbReference>
<name>X1LX55_9ZZZZ</name>
<evidence type="ECO:0000313" key="1">
    <source>
        <dbReference type="EMBL" id="GAH98728.1"/>
    </source>
</evidence>
<dbReference type="AlphaFoldDB" id="X1LX55"/>
<accession>X1LX55</accession>
<gene>
    <name evidence="1" type="ORF">S06H3_04661</name>
</gene>